<evidence type="ECO:0000313" key="1">
    <source>
        <dbReference type="EMBL" id="MDQ9070580.1"/>
    </source>
</evidence>
<evidence type="ECO:0000313" key="2">
    <source>
        <dbReference type="Proteomes" id="UP001243195"/>
    </source>
</evidence>
<gene>
    <name evidence="1" type="ORF">RFH51_03770</name>
</gene>
<comment type="caution">
    <text evidence="1">The sequence shown here is derived from an EMBL/GenBank/DDBJ whole genome shotgun (WGS) entry which is preliminary data.</text>
</comment>
<accession>A0AAW8JHD6</accession>
<dbReference type="RefSeq" id="WP_004866180.1">
    <property type="nucleotide sequence ID" value="NZ_BBLI01000050.1"/>
</dbReference>
<dbReference type="Proteomes" id="UP001243195">
    <property type="component" value="Unassembled WGS sequence"/>
</dbReference>
<sequence length="63" mass="7312">MQIQGFEDYSAQALAEHINQWIAGRLRDGYRVQMRNIKYQTMVNSEGLNIYSALVVFDMEKVA</sequence>
<proteinExistence type="predicted"/>
<reference evidence="1" key="1">
    <citation type="submission" date="2023-08" db="EMBL/GenBank/DDBJ databases">
        <title>Emergence of clinically-relevant ST2 carbapenem-resistant Acinetobacter baumannii strains in hospital sewages in Zhejiang, East of China.</title>
        <authorList>
            <person name="Kaichao C."/>
            <person name="Zhang R."/>
        </authorList>
    </citation>
    <scope>NUCLEOTIDE SEQUENCE</scope>
    <source>
        <strain evidence="1">M-SY-60</strain>
    </source>
</reference>
<dbReference type="AlphaFoldDB" id="A0AAW8JHD6"/>
<organism evidence="1 2">
    <name type="scientific">Acinetobacter gerneri</name>
    <dbReference type="NCBI Taxonomy" id="202952"/>
    <lineage>
        <taxon>Bacteria</taxon>
        <taxon>Pseudomonadati</taxon>
        <taxon>Pseudomonadota</taxon>
        <taxon>Gammaproteobacteria</taxon>
        <taxon>Moraxellales</taxon>
        <taxon>Moraxellaceae</taxon>
        <taxon>Acinetobacter</taxon>
    </lineage>
</organism>
<dbReference type="EMBL" id="JAVIDA010000003">
    <property type="protein sequence ID" value="MDQ9070580.1"/>
    <property type="molecule type" value="Genomic_DNA"/>
</dbReference>
<dbReference type="GeneID" id="84210348"/>
<protein>
    <submittedName>
        <fullName evidence="1">Uncharacterized protein</fullName>
    </submittedName>
</protein>
<name>A0AAW8JHD6_9GAMM</name>